<feature type="region of interest" description="Disordered" evidence="1">
    <location>
        <begin position="1"/>
        <end position="27"/>
    </location>
</feature>
<feature type="transmembrane region" description="Helical" evidence="2">
    <location>
        <begin position="38"/>
        <end position="59"/>
    </location>
</feature>
<evidence type="ECO:0000313" key="4">
    <source>
        <dbReference type="Proteomes" id="UP000229098"/>
    </source>
</evidence>
<feature type="compositionally biased region" description="Polar residues" evidence="1">
    <location>
        <begin position="1"/>
        <end position="19"/>
    </location>
</feature>
<organism evidence="3 4">
    <name type="scientific">Candidatus Ryanbacteria bacterium CG10_big_fil_rev_8_21_14_0_10_43_42</name>
    <dbReference type="NCBI Taxonomy" id="1974864"/>
    <lineage>
        <taxon>Bacteria</taxon>
        <taxon>Candidatus Ryaniibacteriota</taxon>
    </lineage>
</organism>
<accession>A0A2M8KXQ5</accession>
<evidence type="ECO:0000256" key="2">
    <source>
        <dbReference type="SAM" id="Phobius"/>
    </source>
</evidence>
<keyword evidence="2" id="KW-1133">Transmembrane helix</keyword>
<evidence type="ECO:0000313" key="3">
    <source>
        <dbReference type="EMBL" id="PJE64677.1"/>
    </source>
</evidence>
<dbReference type="EMBL" id="PFEF01000004">
    <property type="protein sequence ID" value="PJE64677.1"/>
    <property type="molecule type" value="Genomic_DNA"/>
</dbReference>
<dbReference type="Proteomes" id="UP000229098">
    <property type="component" value="Unassembled WGS sequence"/>
</dbReference>
<dbReference type="AlphaFoldDB" id="A0A2M8KXQ5"/>
<reference evidence="4" key="1">
    <citation type="submission" date="2017-09" db="EMBL/GenBank/DDBJ databases">
        <title>Depth-based differentiation of microbial function through sediment-hosted aquifers and enrichment of novel symbionts in the deep terrestrial subsurface.</title>
        <authorList>
            <person name="Probst A.J."/>
            <person name="Ladd B."/>
            <person name="Jarett J.K."/>
            <person name="Geller-Mcgrath D.E."/>
            <person name="Sieber C.M.K."/>
            <person name="Emerson J.B."/>
            <person name="Anantharaman K."/>
            <person name="Thomas B.C."/>
            <person name="Malmstrom R."/>
            <person name="Stieglmeier M."/>
            <person name="Klingl A."/>
            <person name="Woyke T."/>
            <person name="Ryan C.M."/>
            <person name="Banfield J.F."/>
        </authorList>
    </citation>
    <scope>NUCLEOTIDE SEQUENCE [LARGE SCALE GENOMIC DNA]</scope>
</reference>
<protein>
    <submittedName>
        <fullName evidence="3">Uncharacterized protein</fullName>
    </submittedName>
</protein>
<keyword evidence="2" id="KW-0472">Membrane</keyword>
<name>A0A2M8KXQ5_9BACT</name>
<proteinExistence type="predicted"/>
<comment type="caution">
    <text evidence="3">The sequence shown here is derived from an EMBL/GenBank/DDBJ whole genome shotgun (WGS) entry which is preliminary data.</text>
</comment>
<keyword evidence="2" id="KW-0812">Transmembrane</keyword>
<gene>
    <name evidence="3" type="ORF">COU90_01310</name>
</gene>
<sequence>MESSGNSSPNHTSPISSPSRMEEHSDTFSRAKIQNRGLFLIVFIFAGIIIILSVILFAANSPPSVSESNARIIQE</sequence>
<evidence type="ECO:0000256" key="1">
    <source>
        <dbReference type="SAM" id="MobiDB-lite"/>
    </source>
</evidence>